<feature type="compositionally biased region" description="Basic and acidic residues" evidence="1">
    <location>
        <begin position="159"/>
        <end position="175"/>
    </location>
</feature>
<feature type="compositionally biased region" description="Basic and acidic residues" evidence="1">
    <location>
        <begin position="96"/>
        <end position="108"/>
    </location>
</feature>
<organism evidence="2 3">
    <name type="scientific">Burkholderia pseudomallei (strain 1710b)</name>
    <dbReference type="NCBI Taxonomy" id="320372"/>
    <lineage>
        <taxon>Bacteria</taxon>
        <taxon>Pseudomonadati</taxon>
        <taxon>Pseudomonadota</taxon>
        <taxon>Betaproteobacteria</taxon>
        <taxon>Burkholderiales</taxon>
        <taxon>Burkholderiaceae</taxon>
        <taxon>Burkholderia</taxon>
        <taxon>pseudomallei group</taxon>
    </lineage>
</organism>
<feature type="region of interest" description="Disordered" evidence="1">
    <location>
        <begin position="96"/>
        <end position="142"/>
    </location>
</feature>
<name>Q3JGB5_BURP1</name>
<feature type="compositionally biased region" description="Basic and acidic residues" evidence="1">
    <location>
        <begin position="1"/>
        <end position="35"/>
    </location>
</feature>
<sequence length="230" mass="26743">MRPHRLDQIDQQEQHDPQHIDHVPVDRRPFEETHVARLGRGPHAAPDHQRERDQADGDVQQMHAREHEVIHVEVVDERIRARGDLLRVFGAFDRDEQRAERRRDDEAPLRGGQARGFRLAEPERDERRAGQQRERVDEAEREIQLPAPGIEERRMQHVMRAQDREEHGEHQHVAENEDPQLGLARHAGGRGRRRGDPARDPAHIARRIERRAGPHRAPPRVARPFIGNAA</sequence>
<feature type="region of interest" description="Disordered" evidence="1">
    <location>
        <begin position="159"/>
        <end position="230"/>
    </location>
</feature>
<feature type="compositionally biased region" description="Basic and acidic residues" evidence="1">
    <location>
        <begin position="45"/>
        <end position="55"/>
    </location>
</feature>
<feature type="region of interest" description="Disordered" evidence="1">
    <location>
        <begin position="1"/>
        <end position="58"/>
    </location>
</feature>
<dbReference type="KEGG" id="bpm:BURPS1710b_A2237"/>
<dbReference type="EnsemblBacteria" id="ABA52860">
    <property type="protein sequence ID" value="ABA52860"/>
    <property type="gene ID" value="BURPS1710b_A2237"/>
</dbReference>
<gene>
    <name evidence="2" type="ordered locus">BURPS1710b_A2237</name>
</gene>
<dbReference type="AlphaFoldDB" id="Q3JGB5"/>
<evidence type="ECO:0000313" key="2">
    <source>
        <dbReference type="EMBL" id="ABA52860.1"/>
    </source>
</evidence>
<evidence type="ECO:0000256" key="1">
    <source>
        <dbReference type="SAM" id="MobiDB-lite"/>
    </source>
</evidence>
<dbReference type="HOGENOM" id="CLU_1202987_0_0_4"/>
<dbReference type="EMBL" id="CP000125">
    <property type="protein sequence ID" value="ABA52860.1"/>
    <property type="molecule type" value="Genomic_DNA"/>
</dbReference>
<proteinExistence type="predicted"/>
<accession>Q3JGB5</accession>
<reference evidence="2 3" key="1">
    <citation type="submission" date="2005-09" db="EMBL/GenBank/DDBJ databases">
        <authorList>
            <person name="Woods D.E."/>
            <person name="Nierman W.C."/>
        </authorList>
    </citation>
    <scope>NUCLEOTIDE SEQUENCE [LARGE SCALE GENOMIC DNA]</scope>
    <source>
        <strain evidence="2 3">1710b</strain>
    </source>
</reference>
<protein>
    <submittedName>
        <fullName evidence="2">Uncharacterized protein</fullName>
    </submittedName>
</protein>
<feature type="compositionally biased region" description="Basic and acidic residues" evidence="1">
    <location>
        <begin position="118"/>
        <end position="142"/>
    </location>
</feature>
<evidence type="ECO:0000313" key="3">
    <source>
        <dbReference type="Proteomes" id="UP000002700"/>
    </source>
</evidence>
<feature type="compositionally biased region" description="Basic and acidic residues" evidence="1">
    <location>
        <begin position="194"/>
        <end position="212"/>
    </location>
</feature>
<dbReference type="Proteomes" id="UP000002700">
    <property type="component" value="Chromosome II"/>
</dbReference>